<dbReference type="OrthoDB" id="10266399at2759"/>
<reference evidence="2" key="1">
    <citation type="submission" date="2022-12" db="EMBL/GenBank/DDBJ databases">
        <authorList>
            <person name="Petersen C."/>
        </authorList>
    </citation>
    <scope>NUCLEOTIDE SEQUENCE</scope>
    <source>
        <strain evidence="2">IBT 17660</strain>
    </source>
</reference>
<evidence type="ECO:0000256" key="1">
    <source>
        <dbReference type="SAM" id="MobiDB-lite"/>
    </source>
</evidence>
<accession>A0A9W9WFC7</accession>
<dbReference type="Proteomes" id="UP001147760">
    <property type="component" value="Unassembled WGS sequence"/>
</dbReference>
<evidence type="ECO:0000313" key="3">
    <source>
        <dbReference type="Proteomes" id="UP001147760"/>
    </source>
</evidence>
<feature type="region of interest" description="Disordered" evidence="1">
    <location>
        <begin position="419"/>
        <end position="459"/>
    </location>
</feature>
<keyword evidence="3" id="KW-1185">Reference proteome</keyword>
<comment type="caution">
    <text evidence="2">The sequence shown here is derived from an EMBL/GenBank/DDBJ whole genome shotgun (WGS) entry which is preliminary data.</text>
</comment>
<organism evidence="2 3">
    <name type="scientific">Penicillium desertorum</name>
    <dbReference type="NCBI Taxonomy" id="1303715"/>
    <lineage>
        <taxon>Eukaryota</taxon>
        <taxon>Fungi</taxon>
        <taxon>Dikarya</taxon>
        <taxon>Ascomycota</taxon>
        <taxon>Pezizomycotina</taxon>
        <taxon>Eurotiomycetes</taxon>
        <taxon>Eurotiomycetidae</taxon>
        <taxon>Eurotiales</taxon>
        <taxon>Aspergillaceae</taxon>
        <taxon>Penicillium</taxon>
    </lineage>
</organism>
<protein>
    <submittedName>
        <fullName evidence="2">Uncharacterized protein</fullName>
    </submittedName>
</protein>
<gene>
    <name evidence="2" type="ORF">N7530_012445</name>
</gene>
<sequence>MSDNEQAFPGMGTPPNSPIPSSSNLAGPSGLGTPPSSPVAPVAPVALTGQQAGGSISIPHPAMQLPARPRLGPAQHPGELNTPSPLALASDLPSMPQNSASVHTQPMAANQVASDSVSESYRAGYDQRAAPVQRITQLPPMIWVPPPTSPPPGLSTQTTHDQGQQPAVRAIIPGLTHHQGCPPGTITYASTQPAYGSAPAHVTAFGAPFVTHGPPGLAYVQPPAVSSDNNHVGSLASAGMAQPNGYQFPAPPGLHLNAGSTGGFPTTGMPNAQQYPPPPGLQLNAGFTGGFPQRNGHQYPAPPGLHLNAGSTGSLPTAGTEQPATRQLPVTPPWRRENAGVFPSAGIHQPHVQQYSASRQPLNASSTGSLPSTSGPQPAPRQFPVTPPWRRRQVMPARQQINNGNLQHPRPIRPALRFAGIPTPQDSAPATLKRTYRARSNSRAAQGKDAGQESAGPSTALVRSESAVLHLVLTPLLWPERRWCLLRFLPPMQTPAAESKTRLLRKSPLPLPMLLP</sequence>
<feature type="compositionally biased region" description="Polar residues" evidence="1">
    <location>
        <begin position="309"/>
        <end position="325"/>
    </location>
</feature>
<feature type="compositionally biased region" description="Low complexity" evidence="1">
    <location>
        <begin position="19"/>
        <end position="46"/>
    </location>
</feature>
<feature type="compositionally biased region" description="Polar residues" evidence="1">
    <location>
        <begin position="351"/>
        <end position="364"/>
    </location>
</feature>
<dbReference type="AlphaFoldDB" id="A0A9W9WFC7"/>
<proteinExistence type="predicted"/>
<feature type="compositionally biased region" description="Low complexity" evidence="1">
    <location>
        <begin position="365"/>
        <end position="376"/>
    </location>
</feature>
<reference evidence="2" key="2">
    <citation type="journal article" date="2023" name="IMA Fungus">
        <title>Comparative genomic study of the Penicillium genus elucidates a diverse pangenome and 15 lateral gene transfer events.</title>
        <authorList>
            <person name="Petersen C."/>
            <person name="Sorensen T."/>
            <person name="Nielsen M.R."/>
            <person name="Sondergaard T.E."/>
            <person name="Sorensen J.L."/>
            <person name="Fitzpatrick D.A."/>
            <person name="Frisvad J.C."/>
            <person name="Nielsen K.L."/>
        </authorList>
    </citation>
    <scope>NUCLEOTIDE SEQUENCE</scope>
    <source>
        <strain evidence="2">IBT 17660</strain>
    </source>
</reference>
<evidence type="ECO:0000313" key="2">
    <source>
        <dbReference type="EMBL" id="KAJ5457171.1"/>
    </source>
</evidence>
<feature type="compositionally biased region" description="Pro residues" evidence="1">
    <location>
        <begin position="377"/>
        <end position="387"/>
    </location>
</feature>
<dbReference type="EMBL" id="JAPWDO010000009">
    <property type="protein sequence ID" value="KAJ5457171.1"/>
    <property type="molecule type" value="Genomic_DNA"/>
</dbReference>
<feature type="region of interest" description="Disordered" evidence="1">
    <location>
        <begin position="1"/>
        <end position="101"/>
    </location>
</feature>
<feature type="region of interest" description="Disordered" evidence="1">
    <location>
        <begin position="261"/>
        <end position="387"/>
    </location>
</feature>
<name>A0A9W9WFC7_9EURO</name>